<reference evidence="4 5" key="1">
    <citation type="journal article" date="2023" name="Sci. Data">
        <title>Genome assembly of the Korean intertidal mud-creeper Batillaria attramentaria.</title>
        <authorList>
            <person name="Patra A.K."/>
            <person name="Ho P.T."/>
            <person name="Jun S."/>
            <person name="Lee S.J."/>
            <person name="Kim Y."/>
            <person name="Won Y.J."/>
        </authorList>
    </citation>
    <scope>NUCLEOTIDE SEQUENCE [LARGE SCALE GENOMIC DNA]</scope>
    <source>
        <strain evidence="4">Wonlab-2016</strain>
    </source>
</reference>
<organism evidence="4 5">
    <name type="scientific">Batillaria attramentaria</name>
    <dbReference type="NCBI Taxonomy" id="370345"/>
    <lineage>
        <taxon>Eukaryota</taxon>
        <taxon>Metazoa</taxon>
        <taxon>Spiralia</taxon>
        <taxon>Lophotrochozoa</taxon>
        <taxon>Mollusca</taxon>
        <taxon>Gastropoda</taxon>
        <taxon>Caenogastropoda</taxon>
        <taxon>Sorbeoconcha</taxon>
        <taxon>Cerithioidea</taxon>
        <taxon>Batillariidae</taxon>
        <taxon>Batillaria</taxon>
    </lineage>
</organism>
<dbReference type="InterPro" id="IPR000863">
    <property type="entry name" value="Sulfotransferase_dom"/>
</dbReference>
<name>A0ABD0KFD5_9CAEN</name>
<evidence type="ECO:0000256" key="2">
    <source>
        <dbReference type="ARBA" id="ARBA00022679"/>
    </source>
</evidence>
<feature type="non-terminal residue" evidence="4">
    <location>
        <position position="292"/>
    </location>
</feature>
<dbReference type="PANTHER" id="PTHR11783">
    <property type="entry name" value="SULFOTRANSFERASE SULT"/>
    <property type="match status" value="1"/>
</dbReference>
<sequence>MWKGFRLPYFEDDLDTHFEKVHNMQLRNDDVLLCSYPKSGTHWVWRILDLLTHESADYGDRYFTHGLLDMQRVDRLNNMAPPRVLTTHLPLQFLPRQVKDKRTRIVHMYRNPKALITSMYFMLKDSGLQPDLTLDEAVDRCGAMTEFVKSNPEVPVYHMAYEDLKMNTVGAVQELARFLGLSPSPGLCEQIADAVSFQKQKQEEDKKTREAERVYNIFRKGDMDDWKNHMTVAQSERMDQMLKDRADSVSGALKTAIFFFNLRRINASFESLKCAGTVVGLNHLPLTSSALM</sequence>
<comment type="similarity">
    <text evidence="1">Belongs to the sulfotransferase 1 family.</text>
</comment>
<comment type="caution">
    <text evidence="4">The sequence shown here is derived from an EMBL/GenBank/DDBJ whole genome shotgun (WGS) entry which is preliminary data.</text>
</comment>
<evidence type="ECO:0000259" key="3">
    <source>
        <dbReference type="Pfam" id="PF00685"/>
    </source>
</evidence>
<proteinExistence type="inferred from homology"/>
<evidence type="ECO:0000313" key="4">
    <source>
        <dbReference type="EMBL" id="KAK7485849.1"/>
    </source>
</evidence>
<dbReference type="Proteomes" id="UP001519460">
    <property type="component" value="Unassembled WGS sequence"/>
</dbReference>
<keyword evidence="5" id="KW-1185">Reference proteome</keyword>
<dbReference type="GO" id="GO:0016740">
    <property type="term" value="F:transferase activity"/>
    <property type="evidence" value="ECO:0007669"/>
    <property type="project" value="UniProtKB-KW"/>
</dbReference>
<dbReference type="InterPro" id="IPR027417">
    <property type="entry name" value="P-loop_NTPase"/>
</dbReference>
<dbReference type="AlphaFoldDB" id="A0ABD0KFD5"/>
<gene>
    <name evidence="4" type="ORF">BaRGS_00022844</name>
</gene>
<dbReference type="Gene3D" id="3.40.50.300">
    <property type="entry name" value="P-loop containing nucleotide triphosphate hydrolases"/>
    <property type="match status" value="1"/>
</dbReference>
<evidence type="ECO:0000256" key="1">
    <source>
        <dbReference type="ARBA" id="ARBA00005771"/>
    </source>
</evidence>
<protein>
    <recommendedName>
        <fullName evidence="3">Sulfotransferase domain-containing protein</fullName>
    </recommendedName>
</protein>
<accession>A0ABD0KFD5</accession>
<evidence type="ECO:0000313" key="5">
    <source>
        <dbReference type="Proteomes" id="UP001519460"/>
    </source>
</evidence>
<feature type="domain" description="Sulfotransferase" evidence="3">
    <location>
        <begin position="29"/>
        <end position="245"/>
    </location>
</feature>
<dbReference type="SUPFAM" id="SSF52540">
    <property type="entry name" value="P-loop containing nucleoside triphosphate hydrolases"/>
    <property type="match status" value="1"/>
</dbReference>
<keyword evidence="2" id="KW-0808">Transferase</keyword>
<dbReference type="Pfam" id="PF00685">
    <property type="entry name" value="Sulfotransfer_1"/>
    <property type="match status" value="1"/>
</dbReference>
<dbReference type="EMBL" id="JACVVK020000187">
    <property type="protein sequence ID" value="KAK7485849.1"/>
    <property type="molecule type" value="Genomic_DNA"/>
</dbReference>